<evidence type="ECO:0000256" key="1">
    <source>
        <dbReference type="SAM" id="MobiDB-lite"/>
    </source>
</evidence>
<proteinExistence type="predicted"/>
<dbReference type="GeneID" id="24105802"/>
<accession>R9NWP4</accession>
<reference evidence="3" key="1">
    <citation type="journal article" date="2013" name="Genome Announc.">
        <title>Draft genome sequence of the basidiomycetous yeast-like fungus Pseudozyma hubeiensis SY62, which produces an abundant amount of the biosurfactant mannosylerythritol lipids.</title>
        <authorList>
            <person name="Konishi M."/>
            <person name="Hatada Y."/>
            <person name="Horiuchi J."/>
        </authorList>
    </citation>
    <scope>NUCLEOTIDE SEQUENCE [LARGE SCALE GENOMIC DNA]</scope>
    <source>
        <strain evidence="3">SY62</strain>
    </source>
</reference>
<keyword evidence="3" id="KW-1185">Reference proteome</keyword>
<dbReference type="HOGENOM" id="CLU_2498823_0_0_1"/>
<dbReference type="EMBL" id="DF238770">
    <property type="protein sequence ID" value="GAC92936.1"/>
    <property type="molecule type" value="Genomic_DNA"/>
</dbReference>
<dbReference type="AlphaFoldDB" id="R9NWP4"/>
<feature type="compositionally biased region" description="Basic and acidic residues" evidence="1">
    <location>
        <begin position="1"/>
        <end position="10"/>
    </location>
</feature>
<gene>
    <name evidence="2" type="ORF">PHSY_000495</name>
</gene>
<organism evidence="2 3">
    <name type="scientific">Pseudozyma hubeiensis (strain SY62)</name>
    <name type="common">Yeast</name>
    <dbReference type="NCBI Taxonomy" id="1305764"/>
    <lineage>
        <taxon>Eukaryota</taxon>
        <taxon>Fungi</taxon>
        <taxon>Dikarya</taxon>
        <taxon>Basidiomycota</taxon>
        <taxon>Ustilaginomycotina</taxon>
        <taxon>Ustilaginomycetes</taxon>
        <taxon>Ustilaginales</taxon>
        <taxon>Ustilaginaceae</taxon>
        <taxon>Pseudozyma</taxon>
    </lineage>
</organism>
<dbReference type="Proteomes" id="UP000014071">
    <property type="component" value="Unassembled WGS sequence"/>
</dbReference>
<sequence length="86" mass="9707">MFITSDRGEGDGPGPGPGCLHRSLAASSMAEEVCNFAGQRRATDSARALDHRRIRVQKDFHAWQQSYLVKTLRFLRRPNHSKPDEN</sequence>
<evidence type="ECO:0000313" key="3">
    <source>
        <dbReference type="Proteomes" id="UP000014071"/>
    </source>
</evidence>
<protein>
    <submittedName>
        <fullName evidence="2">Peptide methionine sulfoxide reductase</fullName>
    </submittedName>
</protein>
<feature type="region of interest" description="Disordered" evidence="1">
    <location>
        <begin position="1"/>
        <end position="20"/>
    </location>
</feature>
<evidence type="ECO:0000313" key="2">
    <source>
        <dbReference type="EMBL" id="GAC92936.1"/>
    </source>
</evidence>
<name>R9NWP4_PSEHS</name>
<dbReference type="RefSeq" id="XP_012186523.1">
    <property type="nucleotide sequence ID" value="XM_012331133.1"/>
</dbReference>